<feature type="transmembrane region" description="Helical" evidence="8">
    <location>
        <begin position="314"/>
        <end position="336"/>
    </location>
</feature>
<evidence type="ECO:0000256" key="7">
    <source>
        <dbReference type="ARBA" id="ARBA00023136"/>
    </source>
</evidence>
<dbReference type="CDD" id="cd17503">
    <property type="entry name" value="MFS_LmrB_MDR_like"/>
    <property type="match status" value="1"/>
</dbReference>
<feature type="transmembrane region" description="Helical" evidence="8">
    <location>
        <begin position="28"/>
        <end position="51"/>
    </location>
</feature>
<feature type="transmembrane region" description="Helical" evidence="8">
    <location>
        <begin position="246"/>
        <end position="264"/>
    </location>
</feature>
<proteinExistence type="inferred from homology"/>
<evidence type="ECO:0000259" key="9">
    <source>
        <dbReference type="PROSITE" id="PS50850"/>
    </source>
</evidence>
<dbReference type="InterPro" id="IPR004638">
    <property type="entry name" value="EmrB-like"/>
</dbReference>
<feature type="transmembrane region" description="Helical" evidence="8">
    <location>
        <begin position="377"/>
        <end position="398"/>
    </location>
</feature>
<comment type="similarity">
    <text evidence="2">Belongs to the major facilitator superfamily. EmrB family.</text>
</comment>
<dbReference type="NCBIfam" id="TIGR00711">
    <property type="entry name" value="efflux_EmrB"/>
    <property type="match status" value="1"/>
</dbReference>
<dbReference type="HOGENOM" id="CLU_000960_28_0_7"/>
<dbReference type="AlphaFoldDB" id="W4LCY4"/>
<protein>
    <recommendedName>
        <fullName evidence="9">Major facilitator superfamily (MFS) profile domain-containing protein</fullName>
    </recommendedName>
</protein>
<evidence type="ECO:0000256" key="8">
    <source>
        <dbReference type="SAM" id="Phobius"/>
    </source>
</evidence>
<dbReference type="PANTHER" id="PTHR42718:SF9">
    <property type="entry name" value="MAJOR FACILITATOR SUPERFAMILY MULTIDRUG TRANSPORTER MFSC"/>
    <property type="match status" value="1"/>
</dbReference>
<keyword evidence="5 8" id="KW-0812">Transmembrane</keyword>
<feature type="transmembrane region" description="Helical" evidence="8">
    <location>
        <begin position="285"/>
        <end position="308"/>
    </location>
</feature>
<feature type="transmembrane region" description="Helical" evidence="8">
    <location>
        <begin position="127"/>
        <end position="145"/>
    </location>
</feature>
<dbReference type="PROSITE" id="PS50850">
    <property type="entry name" value="MFS"/>
    <property type="match status" value="1"/>
</dbReference>
<dbReference type="GO" id="GO:0022857">
    <property type="term" value="F:transmembrane transporter activity"/>
    <property type="evidence" value="ECO:0007669"/>
    <property type="project" value="InterPro"/>
</dbReference>
<dbReference type="SUPFAM" id="SSF103473">
    <property type="entry name" value="MFS general substrate transporter"/>
    <property type="match status" value="1"/>
</dbReference>
<keyword evidence="7 8" id="KW-0472">Membrane</keyword>
<sequence length="525" mass="56810">MAETALSNPSPSETTPSTFANRPTYKWWVTWTIMIGSFLFALDTTIVNIAIPKIMVSIGADLNEIQWVLIIYMIGMAVVMPASGWLSDLFGHKWLYTGSLAVFTISSVLCGMAWSPTSLIIFRGLQGLGAGAIAPTAMAVIFQVFPPEQRGLGMGIYSLGWTFGPLLGPTLGGYLTDTLSWRAIFYLNLPLGIVGVAMAATIMAGDLSHRRSRRLDLLGLITMTTGIVTLLVALSQGNHEGWSSSYIVWLFIIASASLSLFVLIELGGRDPLINLRLYRNTTYAMASFAGLLLGFGMFGFHLLLPLFLQDFLHYTALQAAFLMLPGVLLSGLLSPMSGKWSDQYNPRLLVVVGFLISAVATYWFAWMGRVTEEGTLIWALFLRGGLGLVFAPLAMLGLRTLPRNEISAASGLLNITRQIAGMGGIALAGVLLERWQYVHQLTGATHLADVPVEMKHVQSQLGWLLHSGGEVGEAAHAKAQVMLGQYLNQESLSVAFQDCFLVFTAVFLAAALASLLIPGSDPEVP</sequence>
<feature type="transmembrane region" description="Helical" evidence="8">
    <location>
        <begin position="348"/>
        <end position="365"/>
    </location>
</feature>
<feature type="transmembrane region" description="Helical" evidence="8">
    <location>
        <begin position="63"/>
        <end position="82"/>
    </location>
</feature>
<dbReference type="PANTHER" id="PTHR42718">
    <property type="entry name" value="MAJOR FACILITATOR SUPERFAMILY MULTIDRUG TRANSPORTER MFSC"/>
    <property type="match status" value="1"/>
</dbReference>
<feature type="transmembrane region" description="Helical" evidence="8">
    <location>
        <begin position="217"/>
        <end position="234"/>
    </location>
</feature>
<dbReference type="Proteomes" id="UP000019141">
    <property type="component" value="Unassembled WGS sequence"/>
</dbReference>
<dbReference type="GO" id="GO:0005886">
    <property type="term" value="C:plasma membrane"/>
    <property type="evidence" value="ECO:0007669"/>
    <property type="project" value="UniProtKB-SubCell"/>
</dbReference>
<reference evidence="10 11" key="1">
    <citation type="journal article" date="2014" name="Nature">
        <title>An environmental bacterial taxon with a large and distinct metabolic repertoire.</title>
        <authorList>
            <person name="Wilson M.C."/>
            <person name="Mori T."/>
            <person name="Ruckert C."/>
            <person name="Uria A.R."/>
            <person name="Helf M.J."/>
            <person name="Takada K."/>
            <person name="Gernert C."/>
            <person name="Steffens U.A."/>
            <person name="Heycke N."/>
            <person name="Schmitt S."/>
            <person name="Rinke C."/>
            <person name="Helfrich E.J."/>
            <person name="Brachmann A.O."/>
            <person name="Gurgui C."/>
            <person name="Wakimoto T."/>
            <person name="Kracht M."/>
            <person name="Crusemann M."/>
            <person name="Hentschel U."/>
            <person name="Abe I."/>
            <person name="Matsunaga S."/>
            <person name="Kalinowski J."/>
            <person name="Takeyama H."/>
            <person name="Piel J."/>
        </authorList>
    </citation>
    <scope>NUCLEOTIDE SEQUENCE [LARGE SCALE GENOMIC DNA]</scope>
    <source>
        <strain evidence="11">TSY1</strain>
    </source>
</reference>
<evidence type="ECO:0000256" key="1">
    <source>
        <dbReference type="ARBA" id="ARBA00004651"/>
    </source>
</evidence>
<feature type="transmembrane region" description="Helical" evidence="8">
    <location>
        <begin position="499"/>
        <end position="517"/>
    </location>
</feature>
<dbReference type="Pfam" id="PF07690">
    <property type="entry name" value="MFS_1"/>
    <property type="match status" value="1"/>
</dbReference>
<keyword evidence="4" id="KW-1003">Cell membrane</keyword>
<dbReference type="InterPro" id="IPR036259">
    <property type="entry name" value="MFS_trans_sf"/>
</dbReference>
<dbReference type="InterPro" id="IPR011701">
    <property type="entry name" value="MFS"/>
</dbReference>
<dbReference type="PRINTS" id="PR01036">
    <property type="entry name" value="TCRTETB"/>
</dbReference>
<organism evidence="10 11">
    <name type="scientific">Entotheonella factor</name>
    <dbReference type="NCBI Taxonomy" id="1429438"/>
    <lineage>
        <taxon>Bacteria</taxon>
        <taxon>Pseudomonadati</taxon>
        <taxon>Nitrospinota/Tectimicrobiota group</taxon>
        <taxon>Candidatus Tectimicrobiota</taxon>
        <taxon>Candidatus Entotheonellia</taxon>
        <taxon>Candidatus Entotheonellales</taxon>
        <taxon>Candidatus Entotheonellaceae</taxon>
        <taxon>Candidatus Entotheonella</taxon>
    </lineage>
</organism>
<feature type="transmembrane region" description="Helical" evidence="8">
    <location>
        <begin position="183"/>
        <end position="205"/>
    </location>
</feature>
<evidence type="ECO:0000313" key="11">
    <source>
        <dbReference type="Proteomes" id="UP000019141"/>
    </source>
</evidence>
<dbReference type="EMBL" id="AZHW01000873">
    <property type="protein sequence ID" value="ETW95774.1"/>
    <property type="molecule type" value="Genomic_DNA"/>
</dbReference>
<dbReference type="InterPro" id="IPR020846">
    <property type="entry name" value="MFS_dom"/>
</dbReference>
<name>W4LCY4_ENTF1</name>
<keyword evidence="6 8" id="KW-1133">Transmembrane helix</keyword>
<evidence type="ECO:0000256" key="6">
    <source>
        <dbReference type="ARBA" id="ARBA00022989"/>
    </source>
</evidence>
<comment type="caution">
    <text evidence="10">The sequence shown here is derived from an EMBL/GenBank/DDBJ whole genome shotgun (WGS) entry which is preliminary data.</text>
</comment>
<evidence type="ECO:0000256" key="2">
    <source>
        <dbReference type="ARBA" id="ARBA00008537"/>
    </source>
</evidence>
<comment type="subcellular location">
    <subcellularLocation>
        <location evidence="1">Cell membrane</location>
        <topology evidence="1">Multi-pass membrane protein</topology>
    </subcellularLocation>
</comment>
<feature type="domain" description="Major facilitator superfamily (MFS) profile" evidence="9">
    <location>
        <begin position="29"/>
        <end position="522"/>
    </location>
</feature>
<dbReference type="Gene3D" id="1.20.1250.20">
    <property type="entry name" value="MFS general substrate transporter like domains"/>
    <property type="match status" value="1"/>
</dbReference>
<evidence type="ECO:0000256" key="5">
    <source>
        <dbReference type="ARBA" id="ARBA00022692"/>
    </source>
</evidence>
<evidence type="ECO:0000256" key="3">
    <source>
        <dbReference type="ARBA" id="ARBA00022448"/>
    </source>
</evidence>
<dbReference type="Gene3D" id="1.20.1720.10">
    <property type="entry name" value="Multidrug resistance protein D"/>
    <property type="match status" value="1"/>
</dbReference>
<feature type="transmembrane region" description="Helical" evidence="8">
    <location>
        <begin position="94"/>
        <end position="115"/>
    </location>
</feature>
<accession>W4LCY4</accession>
<evidence type="ECO:0000313" key="10">
    <source>
        <dbReference type="EMBL" id="ETW95774.1"/>
    </source>
</evidence>
<keyword evidence="11" id="KW-1185">Reference proteome</keyword>
<gene>
    <name evidence="10" type="ORF">ETSY1_29300</name>
</gene>
<keyword evidence="3" id="KW-0813">Transport</keyword>
<evidence type="ECO:0000256" key="4">
    <source>
        <dbReference type="ARBA" id="ARBA00022475"/>
    </source>
</evidence>